<evidence type="ECO:0000313" key="1">
    <source>
        <dbReference type="EMBL" id="GHH99708.1"/>
    </source>
</evidence>
<gene>
    <name evidence="1" type="ORF">AM1BK_32510</name>
</gene>
<dbReference type="EMBL" id="BNDS01000014">
    <property type="protein sequence ID" value="GHH99708.1"/>
    <property type="molecule type" value="Genomic_DNA"/>
</dbReference>
<keyword evidence="2" id="KW-1185">Reference proteome</keyword>
<accession>A0ABQ3N861</accession>
<protein>
    <submittedName>
        <fullName evidence="1">Uncharacterized protein</fullName>
    </submittedName>
</protein>
<reference evidence="1 2" key="1">
    <citation type="journal article" date="2022" name="Int. J. Syst. Evol. Microbiol.">
        <title>Neobacillus kokaensis sp. nov., isolated from soil.</title>
        <authorList>
            <person name="Yuki K."/>
            <person name="Matsubara H."/>
            <person name="Yamaguchi S."/>
        </authorList>
    </citation>
    <scope>NUCLEOTIDE SEQUENCE [LARGE SCALE GENOMIC DNA]</scope>
    <source>
        <strain evidence="1 2">LOB 377</strain>
    </source>
</reference>
<evidence type="ECO:0000313" key="2">
    <source>
        <dbReference type="Proteomes" id="UP000637074"/>
    </source>
</evidence>
<sequence>MEDKKIESIRNLVKPCIEHCEDLGISKTIINLFIHMQEQKYERNYKEATNSRI</sequence>
<proteinExistence type="predicted"/>
<comment type="caution">
    <text evidence="1">The sequence shown here is derived from an EMBL/GenBank/DDBJ whole genome shotgun (WGS) entry which is preliminary data.</text>
</comment>
<name>A0ABQ3N861_9BACI</name>
<organism evidence="1 2">
    <name type="scientific">Neobacillus kokaensis</name>
    <dbReference type="NCBI Taxonomy" id="2759023"/>
    <lineage>
        <taxon>Bacteria</taxon>
        <taxon>Bacillati</taxon>
        <taxon>Bacillota</taxon>
        <taxon>Bacilli</taxon>
        <taxon>Bacillales</taxon>
        <taxon>Bacillaceae</taxon>
        <taxon>Neobacillus</taxon>
    </lineage>
</organism>
<dbReference type="Proteomes" id="UP000637074">
    <property type="component" value="Unassembled WGS sequence"/>
</dbReference>